<name>A0ABP3UB82_9FLAO</name>
<evidence type="ECO:0008006" key="3">
    <source>
        <dbReference type="Google" id="ProtNLM"/>
    </source>
</evidence>
<dbReference type="EMBL" id="BAAAGE010000004">
    <property type="protein sequence ID" value="GAA0729053.1"/>
    <property type="molecule type" value="Genomic_DNA"/>
</dbReference>
<sequence length="61" mass="6893">MLKNLLNTTGVTTLKKEEQKTINGGNTGMQCRSHSDCSSLNGIPGFEYEEFFCHWGYCQIM</sequence>
<reference evidence="2" key="1">
    <citation type="journal article" date="2019" name="Int. J. Syst. Evol. Microbiol.">
        <title>The Global Catalogue of Microorganisms (GCM) 10K type strain sequencing project: providing services to taxonomists for standard genome sequencing and annotation.</title>
        <authorList>
            <consortium name="The Broad Institute Genomics Platform"/>
            <consortium name="The Broad Institute Genome Sequencing Center for Infectious Disease"/>
            <person name="Wu L."/>
            <person name="Ma J."/>
        </authorList>
    </citation>
    <scope>NUCLEOTIDE SEQUENCE [LARGE SCALE GENOMIC DNA]</scope>
    <source>
        <strain evidence="2">JCM 15974</strain>
    </source>
</reference>
<keyword evidence="2" id="KW-1185">Reference proteome</keyword>
<accession>A0ABP3UB82</accession>
<organism evidence="1 2">
    <name type="scientific">Aquimarina litoralis</name>
    <dbReference type="NCBI Taxonomy" id="584605"/>
    <lineage>
        <taxon>Bacteria</taxon>
        <taxon>Pseudomonadati</taxon>
        <taxon>Bacteroidota</taxon>
        <taxon>Flavobacteriia</taxon>
        <taxon>Flavobacteriales</taxon>
        <taxon>Flavobacteriaceae</taxon>
        <taxon>Aquimarina</taxon>
    </lineage>
</organism>
<dbReference type="Proteomes" id="UP001501758">
    <property type="component" value="Unassembled WGS sequence"/>
</dbReference>
<evidence type="ECO:0000313" key="2">
    <source>
        <dbReference type="Proteomes" id="UP001501758"/>
    </source>
</evidence>
<gene>
    <name evidence="1" type="ORF">GCM10009430_38770</name>
</gene>
<protein>
    <recommendedName>
        <fullName evidence="3">Bacteriocin-type signal sequence-containing protein</fullName>
    </recommendedName>
</protein>
<dbReference type="RefSeq" id="WP_343913913.1">
    <property type="nucleotide sequence ID" value="NZ_BAAAGE010000004.1"/>
</dbReference>
<proteinExistence type="predicted"/>
<evidence type="ECO:0000313" key="1">
    <source>
        <dbReference type="EMBL" id="GAA0729053.1"/>
    </source>
</evidence>
<comment type="caution">
    <text evidence="1">The sequence shown here is derived from an EMBL/GenBank/DDBJ whole genome shotgun (WGS) entry which is preliminary data.</text>
</comment>